<dbReference type="InterPro" id="IPR035906">
    <property type="entry name" value="MetI-like_sf"/>
</dbReference>
<dbReference type="RefSeq" id="WP_235594315.1">
    <property type="nucleotide sequence ID" value="NZ_BJCS01000004.1"/>
</dbReference>
<dbReference type="EMBL" id="CP013652">
    <property type="protein sequence ID" value="ALS23013.1"/>
    <property type="molecule type" value="Genomic_DNA"/>
</dbReference>
<comment type="similarity">
    <text evidence="7">Belongs to the binding-protein-dependent transport system permease family.</text>
</comment>
<organism evidence="8 9">
    <name type="scientific">Paenibacillus naphthalenovorans</name>
    <dbReference type="NCBI Taxonomy" id="162209"/>
    <lineage>
        <taxon>Bacteria</taxon>
        <taxon>Bacillati</taxon>
        <taxon>Bacillota</taxon>
        <taxon>Bacilli</taxon>
        <taxon>Bacillales</taxon>
        <taxon>Paenibacillaceae</taxon>
        <taxon>Paenibacillus</taxon>
    </lineage>
</organism>
<dbReference type="CDD" id="cd06261">
    <property type="entry name" value="TM_PBP2"/>
    <property type="match status" value="1"/>
</dbReference>
<feature type="transmembrane region" description="Helical" evidence="7">
    <location>
        <begin position="147"/>
        <end position="167"/>
    </location>
</feature>
<dbReference type="PROSITE" id="PS50928">
    <property type="entry name" value="ABC_TM1"/>
    <property type="match status" value="1"/>
</dbReference>
<evidence type="ECO:0000256" key="1">
    <source>
        <dbReference type="ARBA" id="ARBA00004651"/>
    </source>
</evidence>
<comment type="subcellular location">
    <subcellularLocation>
        <location evidence="1 7">Cell membrane</location>
        <topology evidence="1 7">Multi-pass membrane protein</topology>
    </subcellularLocation>
</comment>
<feature type="transmembrane region" description="Helical" evidence="7">
    <location>
        <begin position="12"/>
        <end position="33"/>
    </location>
</feature>
<feature type="transmembrane region" description="Helical" evidence="7">
    <location>
        <begin position="241"/>
        <end position="260"/>
    </location>
</feature>
<keyword evidence="2 7" id="KW-0813">Transport</keyword>
<evidence type="ECO:0000313" key="8">
    <source>
        <dbReference type="EMBL" id="ALS23013.1"/>
    </source>
</evidence>
<keyword evidence="9" id="KW-1185">Reference proteome</keyword>
<keyword evidence="6 7" id="KW-0472">Membrane</keyword>
<dbReference type="PATRIC" id="fig|162209.4.peg.2810"/>
<feature type="transmembrane region" description="Helical" evidence="7">
    <location>
        <begin position="187"/>
        <end position="208"/>
    </location>
</feature>
<dbReference type="GO" id="GO:0055085">
    <property type="term" value="P:transmembrane transport"/>
    <property type="evidence" value="ECO:0007669"/>
    <property type="project" value="InterPro"/>
</dbReference>
<reference evidence="8 9" key="2">
    <citation type="journal article" date="2016" name="Genome Announc.">
        <title>Complete Genome Sequences of Two Interactive Moderate Thermophiles, Paenibacillus napthalenovorans 32O-Y and Paenibacillus sp. 32O-W.</title>
        <authorList>
            <person name="Butler R.R.III."/>
            <person name="Wang J."/>
            <person name="Stark B.C."/>
            <person name="Pombert J.F."/>
        </authorList>
    </citation>
    <scope>NUCLEOTIDE SEQUENCE [LARGE SCALE GENOMIC DNA]</scope>
    <source>
        <strain evidence="8 9">32O-Y</strain>
    </source>
</reference>
<dbReference type="PANTHER" id="PTHR32243:SF18">
    <property type="entry name" value="INNER MEMBRANE ABC TRANSPORTER PERMEASE PROTEIN YCJP"/>
    <property type="match status" value="1"/>
</dbReference>
<dbReference type="InterPro" id="IPR000515">
    <property type="entry name" value="MetI-like"/>
</dbReference>
<keyword evidence="4 7" id="KW-0812">Transmembrane</keyword>
<dbReference type="PANTHER" id="PTHR32243">
    <property type="entry name" value="MALTOSE TRANSPORT SYSTEM PERMEASE-RELATED"/>
    <property type="match status" value="1"/>
</dbReference>
<accession>A0A0U2W683</accession>
<keyword evidence="3" id="KW-1003">Cell membrane</keyword>
<feature type="transmembrane region" description="Helical" evidence="7">
    <location>
        <begin position="107"/>
        <end position="127"/>
    </location>
</feature>
<reference evidence="9" key="1">
    <citation type="submission" date="2015-12" db="EMBL/GenBank/DDBJ databases">
        <title>Complete genome sequences of two moderately thermophilic Paenibacillus species.</title>
        <authorList>
            <person name="Butler R.III."/>
            <person name="Wang J."/>
            <person name="Stark B.C."/>
            <person name="Pombert J.-F."/>
        </authorList>
    </citation>
    <scope>NUCLEOTIDE SEQUENCE [LARGE SCALE GENOMIC DNA]</scope>
    <source>
        <strain evidence="9">32O-Y</strain>
    </source>
</reference>
<sequence>MPRSMRIQNAFLSMFAYVLFAVMVFPYLIMLIVSLKSKAEVYSIPPTFFPVNWTFSNFADIWHMVPLADYLLNTVVIAGGATALALICAIPAAYVLARMKFKGKQMYLYLIMITQMFSPIVLLVGLFREMHWLGLMDSVWGLVLTNAAFNQAFAVWILSGYFSTIPYELEQAAWLDGCTKWQALRRITLPLAVPGIMTTVIFVFIAAWNEFAVALTFISTETSKPLTVGIYAFFGMYDVQWQYVFATSLVAIVPVVILFLSIEKYLISGLTAGGVKH</sequence>
<dbReference type="Gene3D" id="1.10.3720.10">
    <property type="entry name" value="MetI-like"/>
    <property type="match status" value="1"/>
</dbReference>
<evidence type="ECO:0000256" key="5">
    <source>
        <dbReference type="ARBA" id="ARBA00022989"/>
    </source>
</evidence>
<evidence type="ECO:0000256" key="7">
    <source>
        <dbReference type="RuleBase" id="RU363032"/>
    </source>
</evidence>
<dbReference type="SUPFAM" id="SSF161098">
    <property type="entry name" value="MetI-like"/>
    <property type="match status" value="1"/>
</dbReference>
<evidence type="ECO:0000256" key="4">
    <source>
        <dbReference type="ARBA" id="ARBA00022692"/>
    </source>
</evidence>
<evidence type="ECO:0000256" key="3">
    <source>
        <dbReference type="ARBA" id="ARBA00022475"/>
    </source>
</evidence>
<dbReference type="Proteomes" id="UP000061660">
    <property type="component" value="Chromosome"/>
</dbReference>
<dbReference type="InterPro" id="IPR050901">
    <property type="entry name" value="BP-dep_ABC_trans_perm"/>
</dbReference>
<evidence type="ECO:0000256" key="2">
    <source>
        <dbReference type="ARBA" id="ARBA00022448"/>
    </source>
</evidence>
<dbReference type="GO" id="GO:0005886">
    <property type="term" value="C:plasma membrane"/>
    <property type="evidence" value="ECO:0007669"/>
    <property type="project" value="UniProtKB-SubCell"/>
</dbReference>
<proteinExistence type="inferred from homology"/>
<dbReference type="Pfam" id="PF00528">
    <property type="entry name" value="BPD_transp_1"/>
    <property type="match status" value="1"/>
</dbReference>
<gene>
    <name evidence="8" type="ORF">IJ22_26400</name>
</gene>
<dbReference type="AlphaFoldDB" id="A0A0U2W683"/>
<dbReference type="KEGG" id="pnp:IJ22_26400"/>
<evidence type="ECO:0000256" key="6">
    <source>
        <dbReference type="ARBA" id="ARBA00023136"/>
    </source>
</evidence>
<protein>
    <submittedName>
        <fullName evidence="8">ABC transporter permease</fullName>
    </submittedName>
</protein>
<keyword evidence="5 7" id="KW-1133">Transmembrane helix</keyword>
<feature type="transmembrane region" description="Helical" evidence="7">
    <location>
        <begin position="70"/>
        <end position="95"/>
    </location>
</feature>
<name>A0A0U2W683_9BACL</name>
<dbReference type="STRING" id="162209.IJ22_26400"/>
<evidence type="ECO:0000313" key="9">
    <source>
        <dbReference type="Proteomes" id="UP000061660"/>
    </source>
</evidence>